<name>A0A1S9S0S2_PENBI</name>
<dbReference type="PROSITE" id="PS50048">
    <property type="entry name" value="ZN2_CY6_FUNGAL_2"/>
    <property type="match status" value="1"/>
</dbReference>
<dbReference type="AlphaFoldDB" id="A0A1S9S0S2"/>
<dbReference type="InterPro" id="IPR001138">
    <property type="entry name" value="Zn2Cys6_DnaBD"/>
</dbReference>
<reference evidence="9" key="1">
    <citation type="submission" date="2015-09" db="EMBL/GenBank/DDBJ databases">
        <authorList>
            <person name="Fill T.P."/>
            <person name="Baretta J.F."/>
            <person name="de Almeida L.G."/>
            <person name="Rocha M."/>
            <person name="de Souza D.H."/>
            <person name="Malavazi I."/>
            <person name="Cerdeira L.T."/>
            <person name="Hong H."/>
            <person name="Samborskyy M."/>
            <person name="de Vasconcelos A.T."/>
            <person name="Leadlay P."/>
            <person name="Rodrigues-Filho E."/>
        </authorList>
    </citation>
    <scope>NUCLEOTIDE SEQUENCE [LARGE SCALE GENOMIC DNA]</scope>
    <source>
        <strain evidence="9">LaBioMMi 136</strain>
    </source>
</reference>
<keyword evidence="4" id="KW-0238">DNA-binding</keyword>
<dbReference type="GO" id="GO:0005634">
    <property type="term" value="C:nucleus"/>
    <property type="evidence" value="ECO:0007669"/>
    <property type="project" value="UniProtKB-SubCell"/>
</dbReference>
<evidence type="ECO:0000256" key="5">
    <source>
        <dbReference type="ARBA" id="ARBA00023163"/>
    </source>
</evidence>
<evidence type="ECO:0000256" key="2">
    <source>
        <dbReference type="ARBA" id="ARBA00022723"/>
    </source>
</evidence>
<protein>
    <recommendedName>
        <fullName evidence="7">Zn(2)-C6 fungal-type domain-containing protein</fullName>
    </recommendedName>
</protein>
<dbReference type="CDD" id="cd12148">
    <property type="entry name" value="fungal_TF_MHR"/>
    <property type="match status" value="1"/>
</dbReference>
<dbReference type="Pfam" id="PF04082">
    <property type="entry name" value="Fungal_trans"/>
    <property type="match status" value="1"/>
</dbReference>
<organism evidence="8 9">
    <name type="scientific">Penicillium brasilianum</name>
    <dbReference type="NCBI Taxonomy" id="104259"/>
    <lineage>
        <taxon>Eukaryota</taxon>
        <taxon>Fungi</taxon>
        <taxon>Dikarya</taxon>
        <taxon>Ascomycota</taxon>
        <taxon>Pezizomycotina</taxon>
        <taxon>Eurotiomycetes</taxon>
        <taxon>Eurotiomycetidae</taxon>
        <taxon>Eurotiales</taxon>
        <taxon>Aspergillaceae</taxon>
        <taxon>Penicillium</taxon>
    </lineage>
</organism>
<comment type="caution">
    <text evidence="8">The sequence shown here is derived from an EMBL/GenBank/DDBJ whole genome shotgun (WGS) entry which is preliminary data.</text>
</comment>
<dbReference type="SUPFAM" id="SSF57701">
    <property type="entry name" value="Zn2/Cys6 DNA-binding domain"/>
    <property type="match status" value="1"/>
</dbReference>
<dbReference type="InterPro" id="IPR050613">
    <property type="entry name" value="Sec_Metabolite_Reg"/>
</dbReference>
<evidence type="ECO:0000313" key="9">
    <source>
        <dbReference type="Proteomes" id="UP000190744"/>
    </source>
</evidence>
<accession>A0A1S9S0S2</accession>
<dbReference type="GO" id="GO:0006351">
    <property type="term" value="P:DNA-templated transcription"/>
    <property type="evidence" value="ECO:0007669"/>
    <property type="project" value="InterPro"/>
</dbReference>
<evidence type="ECO:0000256" key="1">
    <source>
        <dbReference type="ARBA" id="ARBA00004123"/>
    </source>
</evidence>
<dbReference type="GO" id="GO:0008270">
    <property type="term" value="F:zinc ion binding"/>
    <property type="evidence" value="ECO:0007669"/>
    <property type="project" value="InterPro"/>
</dbReference>
<keyword evidence="3" id="KW-0805">Transcription regulation</keyword>
<proteinExistence type="predicted"/>
<dbReference type="GO" id="GO:0000981">
    <property type="term" value="F:DNA-binding transcription factor activity, RNA polymerase II-specific"/>
    <property type="evidence" value="ECO:0007669"/>
    <property type="project" value="InterPro"/>
</dbReference>
<gene>
    <name evidence="8" type="ORF">PEBR_00001</name>
</gene>
<dbReference type="CDD" id="cd00067">
    <property type="entry name" value="GAL4"/>
    <property type="match status" value="1"/>
</dbReference>
<evidence type="ECO:0000256" key="6">
    <source>
        <dbReference type="ARBA" id="ARBA00023242"/>
    </source>
</evidence>
<dbReference type="SMART" id="SM00906">
    <property type="entry name" value="Fungal_trans"/>
    <property type="match status" value="1"/>
</dbReference>
<dbReference type="EMBL" id="LJBN01000003">
    <property type="protein sequence ID" value="OOQ91373.1"/>
    <property type="molecule type" value="Genomic_DNA"/>
</dbReference>
<dbReference type="PANTHER" id="PTHR31001">
    <property type="entry name" value="UNCHARACTERIZED TRANSCRIPTIONAL REGULATORY PROTEIN"/>
    <property type="match status" value="1"/>
</dbReference>
<evidence type="ECO:0000256" key="4">
    <source>
        <dbReference type="ARBA" id="ARBA00023125"/>
    </source>
</evidence>
<dbReference type="GO" id="GO:0003677">
    <property type="term" value="F:DNA binding"/>
    <property type="evidence" value="ECO:0007669"/>
    <property type="project" value="UniProtKB-KW"/>
</dbReference>
<sequence length="645" mass="72538">MVVSKVEKASRAPASCSECQRRKQKCSRQWPCNHCQSRKIPHLCRYPQKQVPNGSKALVEAPRRLSSDNIKTDVKMEETELEATDLPALAAKDELRGLGYLPDDQNLLFGNAAPTTSKSASNQNTEGMSPEMRNVLRLLPPKPYTDILVERYLEVTNYGYYCLYPPTFSQDYAAWWSDRAKGRTLTPEFTCLLIRVCACSAQYLNSEIQQKLESELGESVQSLSESYHHAAKQLGNTIPPGKGGLAQIQQLFLTAGWYKAESLFVESWHALSCAIHEAQELGMHKRAPRAGLSEFDVEMRRRMWCLLYVWDWQMSLLLSRPLIINQNYYPPELPNMQLECHDSSTGPPSPCSHIASQCELGKIILRVPDLGEVFDPIQTNSIKVEIDQWFASLPPAYREIDPDTQWDTTHLYVPLQRHHMHAIGYMTMLLPFKSFLTKTFDSRSSKMERAIRSTAIDIAVHLMDISHGLFDHVYPLNAKFHLVTFLIFDTAAFLCSAMIHDKDCSLPQRENIIQKINLACSLMQKLAQVTKTGAICHPVLVRLAKSLSKSSKRAASDLEITGAGPSPEAEMDVFHSSEAISAEFPSSSSESWSPNEIFLPASLDLPLPGMDTPPVIGLGDFSNLDVGQFDQIWDWQNLDLTLFPA</sequence>
<dbReference type="Gene3D" id="4.10.240.10">
    <property type="entry name" value="Zn(2)-C6 fungal-type DNA-binding domain"/>
    <property type="match status" value="1"/>
</dbReference>
<evidence type="ECO:0000259" key="7">
    <source>
        <dbReference type="PROSITE" id="PS50048"/>
    </source>
</evidence>
<dbReference type="InterPro" id="IPR007219">
    <property type="entry name" value="XnlR_reg_dom"/>
</dbReference>
<keyword evidence="5" id="KW-0804">Transcription</keyword>
<dbReference type="InterPro" id="IPR036864">
    <property type="entry name" value="Zn2-C6_fun-type_DNA-bd_sf"/>
</dbReference>
<dbReference type="Proteomes" id="UP000190744">
    <property type="component" value="Unassembled WGS sequence"/>
</dbReference>
<evidence type="ECO:0000313" key="8">
    <source>
        <dbReference type="EMBL" id="OOQ91373.1"/>
    </source>
</evidence>
<dbReference type="PANTHER" id="PTHR31001:SF84">
    <property type="entry name" value="FUNGAL SPECIFIC TRANSCRIPTION FACTOR"/>
    <property type="match status" value="1"/>
</dbReference>
<feature type="domain" description="Zn(2)-C6 fungal-type" evidence="7">
    <location>
        <begin position="15"/>
        <end position="46"/>
    </location>
</feature>
<keyword evidence="6" id="KW-0539">Nucleus</keyword>
<evidence type="ECO:0000256" key="3">
    <source>
        <dbReference type="ARBA" id="ARBA00023015"/>
    </source>
</evidence>
<comment type="subcellular location">
    <subcellularLocation>
        <location evidence="1">Nucleus</location>
    </subcellularLocation>
</comment>
<keyword evidence="2" id="KW-0479">Metal-binding</keyword>
<dbReference type="SMART" id="SM00066">
    <property type="entry name" value="GAL4"/>
    <property type="match status" value="1"/>
</dbReference>